<dbReference type="PROSITE" id="PS51468">
    <property type="entry name" value="VIT"/>
    <property type="match status" value="1"/>
</dbReference>
<dbReference type="Pfam" id="PF08487">
    <property type="entry name" value="VIT"/>
    <property type="match status" value="1"/>
</dbReference>
<dbReference type="InterPro" id="IPR013694">
    <property type="entry name" value="VIT"/>
</dbReference>
<feature type="region of interest" description="Disordered" evidence="1">
    <location>
        <begin position="675"/>
        <end position="694"/>
    </location>
</feature>
<feature type="transmembrane region" description="Helical" evidence="2">
    <location>
        <begin position="608"/>
        <end position="638"/>
    </location>
</feature>
<dbReference type="InterPro" id="IPR036465">
    <property type="entry name" value="vWFA_dom_sf"/>
</dbReference>
<gene>
    <name evidence="5" type="ORF">BO70DRAFT_426290</name>
</gene>
<dbReference type="STRING" id="1448321.A0A317WTW8"/>
<dbReference type="InterPro" id="IPR002035">
    <property type="entry name" value="VWF_A"/>
</dbReference>
<evidence type="ECO:0000256" key="2">
    <source>
        <dbReference type="SAM" id="Phobius"/>
    </source>
</evidence>
<sequence length="809" mass="89974">MVYWGCYYHHPSSGSWRYLPQVALQVHATILSTTSRTTLTQIFTNRTSEAISEVAYRFPLYEGVSIVRFQCRVGDRILRSEVRTKYQANQDYQNAASQGQSAAVLDQSGQESDIFLLRIGNVTPHALITVDITFVHELQTDSQTDGIRYTLPNAIAPRYGVTASDDIPFSYDRSIEQKGLAITVDVKMEKGSAIREVQSPSHPVHVSLGRISSSETSADFAPHHASASLRLEQEHPLLDQEFVLIVKADNTDSPRALLESHPTILSQRALMATLVPKFHLPPARPEVIFVVDRSASMSDKISTLRSALQVFLKSLPVGISFNICSFGSRHSLLWSRSQVYNSVSLHRALALVETMSSDMGGTNMLDAVEAVVKSRLKNQDLAVLILTDGEITRQEELFHFVRATSADHTARFFTLGIGEAVSHALIQGVARAGNGIGQSVLAYEELDRMVVRILKGALGPHIYDYTLKIQYDDAEGDFNMVDHDPEETETETLHGEITTPSDDQKLPQKPILLTVYLLLNSTRTPQSLSVHATSNHGPLELQVPIEDIGSGETIHQLAARKAIVELEEGHGWLTHSSFEPSTKSALAILECQRLGLKFQVPGELLHPWTITLAVVFVVDLVVALVVALAEVFEVYIYWRRGKIYVYWRRGVFVPAIPSLQKSGYTSTYHKPTNMSRTIGRPSGAATRGWSSPSGKRQTFDGTWLWSPALFASLELDQEKTRTQLAQWLTEEGQFVSADFPQGDDATVLATLLVIAHLEERCASTRDIWDLMREKAGEWVHEKTARMDERGVKLLGLRNRIRGIVMWGGG</sequence>
<dbReference type="VEuPathDB" id="FungiDB:BO70DRAFT_426290"/>
<comment type="caution">
    <text evidence="5">The sequence shown here is derived from an EMBL/GenBank/DDBJ whole genome shotgun (WGS) entry which is preliminary data.</text>
</comment>
<reference evidence="5 6" key="1">
    <citation type="submission" date="2016-12" db="EMBL/GenBank/DDBJ databases">
        <title>The genomes of Aspergillus section Nigri reveals drivers in fungal speciation.</title>
        <authorList>
            <consortium name="DOE Joint Genome Institute"/>
            <person name="Vesth T.C."/>
            <person name="Nybo J."/>
            <person name="Theobald S."/>
            <person name="Brandl J."/>
            <person name="Frisvad J.C."/>
            <person name="Nielsen K.F."/>
            <person name="Lyhne E.K."/>
            <person name="Kogle M.E."/>
            <person name="Kuo A."/>
            <person name="Riley R."/>
            <person name="Clum A."/>
            <person name="Nolan M."/>
            <person name="Lipzen A."/>
            <person name="Salamov A."/>
            <person name="Henrissat B."/>
            <person name="Wiebenga A."/>
            <person name="De Vries R.P."/>
            <person name="Grigoriev I.V."/>
            <person name="Mortensen U.H."/>
            <person name="Andersen M.R."/>
            <person name="Baker S.E."/>
        </authorList>
    </citation>
    <scope>NUCLEOTIDE SEQUENCE [LARGE SCALE GENOMIC DNA]</scope>
    <source>
        <strain evidence="5 6">CBS 117.55</strain>
    </source>
</reference>
<dbReference type="GeneID" id="37070004"/>
<dbReference type="PANTHER" id="PTHR45737:SF6">
    <property type="entry name" value="VON WILLEBRAND FACTOR A DOMAIN-CONTAINING PROTEIN 5A"/>
    <property type="match status" value="1"/>
</dbReference>
<evidence type="ECO:0000313" key="6">
    <source>
        <dbReference type="Proteomes" id="UP000247233"/>
    </source>
</evidence>
<keyword evidence="2" id="KW-0812">Transmembrane</keyword>
<dbReference type="OrthoDB" id="1729737at2759"/>
<protein>
    <recommendedName>
        <fullName evidence="7">von Willebrand domain protein</fullName>
    </recommendedName>
</protein>
<keyword evidence="2" id="KW-0472">Membrane</keyword>
<dbReference type="PROSITE" id="PS50234">
    <property type="entry name" value="VWFA"/>
    <property type="match status" value="1"/>
</dbReference>
<dbReference type="Pfam" id="PF13768">
    <property type="entry name" value="VWA_3"/>
    <property type="match status" value="1"/>
</dbReference>
<dbReference type="PANTHER" id="PTHR45737">
    <property type="entry name" value="VON WILLEBRAND FACTOR A DOMAIN-CONTAINING PROTEIN 5A"/>
    <property type="match status" value="1"/>
</dbReference>
<dbReference type="Gene3D" id="3.40.50.410">
    <property type="entry name" value="von Willebrand factor, type A domain"/>
    <property type="match status" value="1"/>
</dbReference>
<dbReference type="Proteomes" id="UP000247233">
    <property type="component" value="Unassembled WGS sequence"/>
</dbReference>
<keyword evidence="6" id="KW-1185">Reference proteome</keyword>
<name>A0A317WTW8_9EURO</name>
<dbReference type="AlphaFoldDB" id="A0A317WTW8"/>
<dbReference type="RefSeq" id="XP_025402685.1">
    <property type="nucleotide sequence ID" value="XM_025547767.1"/>
</dbReference>
<accession>A0A317WTW8</accession>
<dbReference type="SUPFAM" id="SSF53300">
    <property type="entry name" value="vWA-like"/>
    <property type="match status" value="1"/>
</dbReference>
<evidence type="ECO:0000259" key="3">
    <source>
        <dbReference type="PROSITE" id="PS50234"/>
    </source>
</evidence>
<evidence type="ECO:0000256" key="1">
    <source>
        <dbReference type="SAM" id="MobiDB-lite"/>
    </source>
</evidence>
<dbReference type="SMART" id="SM00609">
    <property type="entry name" value="VIT"/>
    <property type="match status" value="1"/>
</dbReference>
<evidence type="ECO:0000259" key="4">
    <source>
        <dbReference type="PROSITE" id="PS51468"/>
    </source>
</evidence>
<dbReference type="SMART" id="SM00327">
    <property type="entry name" value="VWA"/>
    <property type="match status" value="1"/>
</dbReference>
<feature type="domain" description="VIT" evidence="4">
    <location>
        <begin position="5"/>
        <end position="136"/>
    </location>
</feature>
<keyword evidence="2" id="KW-1133">Transmembrane helix</keyword>
<dbReference type="EMBL" id="MSFL01000003">
    <property type="protein sequence ID" value="PWY89854.1"/>
    <property type="molecule type" value="Genomic_DNA"/>
</dbReference>
<feature type="domain" description="VWFA" evidence="3">
    <location>
        <begin position="286"/>
        <end position="462"/>
    </location>
</feature>
<organism evidence="5 6">
    <name type="scientific">Aspergillus heteromorphus CBS 117.55</name>
    <dbReference type="NCBI Taxonomy" id="1448321"/>
    <lineage>
        <taxon>Eukaryota</taxon>
        <taxon>Fungi</taxon>
        <taxon>Dikarya</taxon>
        <taxon>Ascomycota</taxon>
        <taxon>Pezizomycotina</taxon>
        <taxon>Eurotiomycetes</taxon>
        <taxon>Eurotiomycetidae</taxon>
        <taxon>Eurotiales</taxon>
        <taxon>Aspergillaceae</taxon>
        <taxon>Aspergillus</taxon>
        <taxon>Aspergillus subgen. Circumdati</taxon>
    </lineage>
</organism>
<proteinExistence type="predicted"/>
<evidence type="ECO:0008006" key="7">
    <source>
        <dbReference type="Google" id="ProtNLM"/>
    </source>
</evidence>
<evidence type="ECO:0000313" key="5">
    <source>
        <dbReference type="EMBL" id="PWY89854.1"/>
    </source>
</evidence>